<feature type="compositionally biased region" description="Low complexity" evidence="1">
    <location>
        <begin position="75"/>
        <end position="94"/>
    </location>
</feature>
<feature type="region of interest" description="Disordered" evidence="1">
    <location>
        <begin position="75"/>
        <end position="119"/>
    </location>
</feature>
<reference evidence="2 3" key="1">
    <citation type="submission" date="2011-07" db="EMBL/GenBank/DDBJ databases">
        <authorList>
            <person name="Coyne R."/>
            <person name="Brami D."/>
            <person name="Johnson J."/>
            <person name="Hostetler J."/>
            <person name="Hannick L."/>
            <person name="Clark T."/>
            <person name="Cassidy-Hanley D."/>
            <person name="Inman J."/>
        </authorList>
    </citation>
    <scope>NUCLEOTIDE SEQUENCE [LARGE SCALE GENOMIC DNA]</scope>
    <source>
        <strain evidence="2 3">G5</strain>
    </source>
</reference>
<dbReference type="Proteomes" id="UP000008983">
    <property type="component" value="Unassembled WGS sequence"/>
</dbReference>
<evidence type="ECO:0000313" key="3">
    <source>
        <dbReference type="Proteomes" id="UP000008983"/>
    </source>
</evidence>
<evidence type="ECO:0000256" key="1">
    <source>
        <dbReference type="SAM" id="MobiDB-lite"/>
    </source>
</evidence>
<name>G0QM56_ICHMU</name>
<accession>G0QM56</accession>
<feature type="compositionally biased region" description="Basic and acidic residues" evidence="1">
    <location>
        <begin position="95"/>
        <end position="109"/>
    </location>
</feature>
<sequence>MKKKKTKQHTNKYNKYQVNKQNKNKTKNKTKKDQIDIKQCLEGENLIQELNNIKVQLNKLSSKFEVLSFEKNKVQQNQQLNSSKSQQRINSQNSQRKDNYKLSKKDINKKPSSAWRTGERSNSLYANNISQSEYVQSVSQVTQLSQMEDCNQKSKNLHQKQHNVYLMYQILHNNFILNQAKKYNQLLGIIQMINICKINKQLIYKLKYRKKILNEEDLIKKDEEKKQKKKKRKYKLKLISTPKQLIMSKYDYFTEISGKYQYVKFIYKYRNKKSCLRRQQKVFRGKKNYKDLIKIGINKQLKENQLK</sequence>
<dbReference type="GeneID" id="14909884"/>
<dbReference type="InParanoid" id="G0QM56"/>
<dbReference type="EMBL" id="GL983393">
    <property type="protein sequence ID" value="EGR33699.1"/>
    <property type="molecule type" value="Genomic_DNA"/>
</dbReference>
<evidence type="ECO:0000313" key="2">
    <source>
        <dbReference type="EMBL" id="EGR33699.1"/>
    </source>
</evidence>
<proteinExistence type="predicted"/>
<gene>
    <name evidence="2" type="ORF">IMG5_044650</name>
</gene>
<keyword evidence="3" id="KW-1185">Reference proteome</keyword>
<feature type="region of interest" description="Disordered" evidence="1">
    <location>
        <begin position="1"/>
        <end position="34"/>
    </location>
</feature>
<dbReference type="AlphaFoldDB" id="G0QM56"/>
<feature type="compositionally biased region" description="Polar residues" evidence="1">
    <location>
        <begin position="110"/>
        <end position="119"/>
    </location>
</feature>
<organism evidence="2 3">
    <name type="scientific">Ichthyophthirius multifiliis</name>
    <name type="common">White spot disease agent</name>
    <name type="synonym">Ich</name>
    <dbReference type="NCBI Taxonomy" id="5932"/>
    <lineage>
        <taxon>Eukaryota</taxon>
        <taxon>Sar</taxon>
        <taxon>Alveolata</taxon>
        <taxon>Ciliophora</taxon>
        <taxon>Intramacronucleata</taxon>
        <taxon>Oligohymenophorea</taxon>
        <taxon>Hymenostomatida</taxon>
        <taxon>Ophryoglenina</taxon>
        <taxon>Ichthyophthirius</taxon>
    </lineage>
</organism>
<feature type="compositionally biased region" description="Basic residues" evidence="1">
    <location>
        <begin position="1"/>
        <end position="12"/>
    </location>
</feature>
<protein>
    <submittedName>
        <fullName evidence="2">Uncharacterized protein</fullName>
    </submittedName>
</protein>
<dbReference type="RefSeq" id="XP_004037685.1">
    <property type="nucleotide sequence ID" value="XM_004037637.1"/>
</dbReference>